<reference evidence="3" key="1">
    <citation type="submission" date="2015-07" db="EMBL/GenBank/DDBJ databases">
        <title>Genome sequencing project for genomic taxonomy and phylogenomics of Bacillus-like bacteria.</title>
        <authorList>
            <person name="Liu B."/>
            <person name="Wang J."/>
            <person name="Zhu Y."/>
            <person name="Liu G."/>
            <person name="Chen Q."/>
            <person name="Chen Z."/>
            <person name="Lan J."/>
            <person name="Che J."/>
            <person name="Ge C."/>
            <person name="Shi H."/>
            <person name="Pan Z."/>
            <person name="Liu X."/>
        </authorList>
    </citation>
    <scope>NUCLEOTIDE SEQUENCE [LARGE SCALE GENOMIC DNA]</scope>
    <source>
        <strain evidence="3">FJAT-27997</strain>
    </source>
</reference>
<gene>
    <name evidence="2" type="ORF">AC625_14045</name>
</gene>
<dbReference type="EMBL" id="LFZW01000001">
    <property type="protein sequence ID" value="KMY50485.1"/>
    <property type="molecule type" value="Genomic_DNA"/>
</dbReference>
<dbReference type="Proteomes" id="UP000037146">
    <property type="component" value="Unassembled WGS sequence"/>
</dbReference>
<dbReference type="STRING" id="1679170.AC625_14045"/>
<organism evidence="2 3">
    <name type="scientific">Peribacillus loiseleuriae</name>
    <dbReference type="NCBI Taxonomy" id="1679170"/>
    <lineage>
        <taxon>Bacteria</taxon>
        <taxon>Bacillati</taxon>
        <taxon>Bacillota</taxon>
        <taxon>Bacilli</taxon>
        <taxon>Bacillales</taxon>
        <taxon>Bacillaceae</taxon>
        <taxon>Peribacillus</taxon>
    </lineage>
</organism>
<name>A0A0K9GV20_9BACI</name>
<comment type="caution">
    <text evidence="2">The sequence shown here is derived from an EMBL/GenBank/DDBJ whole genome shotgun (WGS) entry which is preliminary data.</text>
</comment>
<keyword evidence="3" id="KW-1185">Reference proteome</keyword>
<dbReference type="Pfam" id="PF14344">
    <property type="entry name" value="DUF4397"/>
    <property type="match status" value="1"/>
</dbReference>
<evidence type="ECO:0000259" key="1">
    <source>
        <dbReference type="Pfam" id="PF14344"/>
    </source>
</evidence>
<dbReference type="PATRIC" id="fig|1679170.3.peg.3205"/>
<protein>
    <recommendedName>
        <fullName evidence="1">DUF4397 domain-containing protein</fullName>
    </recommendedName>
</protein>
<proteinExistence type="predicted"/>
<evidence type="ECO:0000313" key="3">
    <source>
        <dbReference type="Proteomes" id="UP000037146"/>
    </source>
</evidence>
<accession>A0A0K9GV20</accession>
<sequence>MSNSMNSRKNYFKKAQKYDLLASYYKYIDPNLHVHYYHKHLTALNKAFEVMRSEEVFRKSPSRVRILHAAPQAGNVDVYVNETRILQNSPYKTISDYLPLIAGKYQIDIYPTGQLSSTILSQKIQVESGKLYTLAISGLDKSIRLIVHEDLPHVPNGESKVRLIHLASDSPAIDLAVKNGDVVFQNIPYRKATNYMGITPMSIDLEVRTTGTKQDLLSIPHAAFNADKAYTIYLIGLHDTEPELEAVFISP</sequence>
<dbReference type="AlphaFoldDB" id="A0A0K9GV20"/>
<dbReference type="InterPro" id="IPR025510">
    <property type="entry name" value="DUF4397"/>
</dbReference>
<feature type="domain" description="DUF4397" evidence="1">
    <location>
        <begin position="62"/>
        <end position="175"/>
    </location>
</feature>
<evidence type="ECO:0000313" key="2">
    <source>
        <dbReference type="EMBL" id="KMY50485.1"/>
    </source>
</evidence>
<dbReference type="RefSeq" id="WP_245645008.1">
    <property type="nucleotide sequence ID" value="NZ_LFZW01000001.1"/>
</dbReference>